<dbReference type="Pfam" id="PF01412">
    <property type="entry name" value="ArfGap"/>
    <property type="match status" value="1"/>
</dbReference>
<dbReference type="SUPFAM" id="SSF57863">
    <property type="entry name" value="ArfGap/RecO-like zinc finger"/>
    <property type="match status" value="1"/>
</dbReference>
<dbReference type="InterPro" id="IPR001164">
    <property type="entry name" value="ArfGAP_dom"/>
</dbReference>
<dbReference type="PANTHER" id="PTHR45854">
    <property type="entry name" value="ASAP FAMILY MEMBER"/>
    <property type="match status" value="1"/>
</dbReference>
<name>A0A8B9Z7A0_9AVES</name>
<evidence type="ECO:0000259" key="2">
    <source>
        <dbReference type="PROSITE" id="PS50115"/>
    </source>
</evidence>
<dbReference type="Ensembl" id="ENSBJAT00000003133.1">
    <property type="protein sequence ID" value="ENSBJAP00000003052.1"/>
    <property type="gene ID" value="ENSBJAG00000002231.1"/>
</dbReference>
<dbReference type="PRINTS" id="PR00405">
    <property type="entry name" value="REVINTRACTNG"/>
</dbReference>
<dbReference type="GO" id="GO:0008270">
    <property type="term" value="F:zinc ion binding"/>
    <property type="evidence" value="ECO:0007669"/>
    <property type="project" value="UniProtKB-KW"/>
</dbReference>
<feature type="domain" description="Arf-GAP" evidence="2">
    <location>
        <begin position="12"/>
        <end position="69"/>
    </location>
</feature>
<sequence length="69" mass="7389">WILMAGDAHEPGSLVSTDPTWLSINLGILICIECSGIHRGVGVHLSRIQSPSLDKLETSELLLLGHLSS</sequence>
<protein>
    <recommendedName>
        <fullName evidence="2">Arf-GAP domain-containing protein</fullName>
    </recommendedName>
</protein>
<keyword evidence="4" id="KW-1185">Reference proteome</keyword>
<dbReference type="PROSITE" id="PS50115">
    <property type="entry name" value="ARFGAP"/>
    <property type="match status" value="1"/>
</dbReference>
<dbReference type="Gene3D" id="1.10.220.150">
    <property type="entry name" value="Arf GTPase activating protein"/>
    <property type="match status" value="1"/>
</dbReference>
<evidence type="ECO:0000313" key="4">
    <source>
        <dbReference type="Proteomes" id="UP000694555"/>
    </source>
</evidence>
<evidence type="ECO:0000256" key="1">
    <source>
        <dbReference type="PROSITE-ProRule" id="PRU00288"/>
    </source>
</evidence>
<reference evidence="3" key="1">
    <citation type="submission" date="2025-08" db="UniProtKB">
        <authorList>
            <consortium name="Ensembl"/>
        </authorList>
    </citation>
    <scope>IDENTIFICATION</scope>
</reference>
<dbReference type="GO" id="GO:0005096">
    <property type="term" value="F:GTPase activator activity"/>
    <property type="evidence" value="ECO:0007669"/>
    <property type="project" value="InterPro"/>
</dbReference>
<dbReference type="InterPro" id="IPR043593">
    <property type="entry name" value="ASAP"/>
</dbReference>
<evidence type="ECO:0000313" key="3">
    <source>
        <dbReference type="Ensembl" id="ENSBJAP00000003052.1"/>
    </source>
</evidence>
<keyword evidence="1" id="KW-0479">Metal-binding</keyword>
<dbReference type="InterPro" id="IPR037278">
    <property type="entry name" value="ARFGAP/RecO"/>
</dbReference>
<dbReference type="Proteomes" id="UP000694555">
    <property type="component" value="Unplaced"/>
</dbReference>
<accession>A0A8B9Z7A0</accession>
<organism evidence="3 4">
    <name type="scientific">Buteo japonicus</name>
    <dbReference type="NCBI Taxonomy" id="224669"/>
    <lineage>
        <taxon>Eukaryota</taxon>
        <taxon>Metazoa</taxon>
        <taxon>Chordata</taxon>
        <taxon>Craniata</taxon>
        <taxon>Vertebrata</taxon>
        <taxon>Euteleostomi</taxon>
        <taxon>Archelosauria</taxon>
        <taxon>Archosauria</taxon>
        <taxon>Dinosauria</taxon>
        <taxon>Saurischia</taxon>
        <taxon>Theropoda</taxon>
        <taxon>Coelurosauria</taxon>
        <taxon>Aves</taxon>
        <taxon>Neognathae</taxon>
        <taxon>Neoaves</taxon>
        <taxon>Telluraves</taxon>
        <taxon>Accipitrimorphae</taxon>
        <taxon>Accipitriformes</taxon>
        <taxon>Accipitridae</taxon>
        <taxon>Accipitrinae</taxon>
        <taxon>Buteo</taxon>
    </lineage>
</organism>
<dbReference type="PANTHER" id="PTHR45854:SF5">
    <property type="entry name" value="ARF-GAP WITH SH3 DOMAIN, ANK REPEAT AND PH DOMAIN-CONTAINING PROTEIN 1-LIKE"/>
    <property type="match status" value="1"/>
</dbReference>
<keyword evidence="1" id="KW-0863">Zinc-finger</keyword>
<keyword evidence="1" id="KW-0862">Zinc</keyword>
<proteinExistence type="predicted"/>
<reference evidence="3" key="2">
    <citation type="submission" date="2025-09" db="UniProtKB">
        <authorList>
            <consortium name="Ensembl"/>
        </authorList>
    </citation>
    <scope>IDENTIFICATION</scope>
</reference>
<dbReference type="InterPro" id="IPR038508">
    <property type="entry name" value="ArfGAP_dom_sf"/>
</dbReference>
<dbReference type="AlphaFoldDB" id="A0A8B9Z7A0"/>